<evidence type="ECO:0000313" key="1">
    <source>
        <dbReference type="EMBL" id="KAJ7550604.1"/>
    </source>
</evidence>
<dbReference type="Proteomes" id="UP001162992">
    <property type="component" value="Chromosome 7"/>
</dbReference>
<accession>A0ACC2D8E6</accession>
<sequence>MASLCCHICLFTVILCLYTLPAVFCGRVSRNIHKRFSFSSYSFGDKYDDINLLGSASVESRGSIRIPADDDFEGAPQHQAGRALYSSPVRMWDPDTGLAASFNTTFSFIINNQPAKGNKSASGGGLTFIVAPDELTVGREAGWLGMLNEHPCKETYNAFAVEFDNFKNDEFNDPNDNHVGINLASMQSSHTADASLAGVFLRNGSFVTAWINYNGDSRHLEVHIANASTMERPLKPIISVPLDLSPILKEYMFVGFTAATGGAEAQTHNIVSWNFSSKTHAVPRFPNKFLKSESLCNGNVSDGKIQKQKKHSRESEAFLIFLSVSVVIFLAFINLACARTGTKQTAMKVHINNHRPRPLHKPRKFNYEELSAATNDFSEKEKLGQGRFGSVYKGVLQDGSLVAVKRLSSLQIQGSEKRLIKKISHILGQKQPHLVQLRGWCREKKELLLVNEYMPNGSLDTWLYPNPWTALPWLLRWKIIKNIASSLAYLHEGLDQQLLHRQVKTSNVLLDISLEAKLGDFGIGSWIEDRQARLLNPAAADYHIAYQAPDSASYTRKATDKMDVFSFGVTTMEIVCGRRPIDKNLAPAETVLLKWVWELHKTGNLLAAADKRMKNQYHPEQLMRSLTVGILCTHPDPNCRPTMKKVVSFLTGKKALPPLLSKPAEGSVTVSSKDTKDPLDMV</sequence>
<gene>
    <name evidence="1" type="ORF">O6H91_07G109000</name>
</gene>
<name>A0ACC2D8E6_DIPCM</name>
<proteinExistence type="predicted"/>
<reference evidence="2" key="1">
    <citation type="journal article" date="2024" name="Proc. Natl. Acad. Sci. U.S.A.">
        <title>Extraordinary preservation of gene collinearity over three hundred million years revealed in homosporous lycophytes.</title>
        <authorList>
            <person name="Li C."/>
            <person name="Wickell D."/>
            <person name="Kuo L.Y."/>
            <person name="Chen X."/>
            <person name="Nie B."/>
            <person name="Liao X."/>
            <person name="Peng D."/>
            <person name="Ji J."/>
            <person name="Jenkins J."/>
            <person name="Williams M."/>
            <person name="Shu S."/>
            <person name="Plott C."/>
            <person name="Barry K."/>
            <person name="Rajasekar S."/>
            <person name="Grimwood J."/>
            <person name="Han X."/>
            <person name="Sun S."/>
            <person name="Hou Z."/>
            <person name="He W."/>
            <person name="Dai G."/>
            <person name="Sun C."/>
            <person name="Schmutz J."/>
            <person name="Leebens-Mack J.H."/>
            <person name="Li F.W."/>
            <person name="Wang L."/>
        </authorList>
    </citation>
    <scope>NUCLEOTIDE SEQUENCE [LARGE SCALE GENOMIC DNA]</scope>
    <source>
        <strain evidence="2">cv. PW_Plant_1</strain>
    </source>
</reference>
<dbReference type="EMBL" id="CM055098">
    <property type="protein sequence ID" value="KAJ7550604.1"/>
    <property type="molecule type" value="Genomic_DNA"/>
</dbReference>
<organism evidence="1 2">
    <name type="scientific">Diphasiastrum complanatum</name>
    <name type="common">Issler's clubmoss</name>
    <name type="synonym">Lycopodium complanatum</name>
    <dbReference type="NCBI Taxonomy" id="34168"/>
    <lineage>
        <taxon>Eukaryota</taxon>
        <taxon>Viridiplantae</taxon>
        <taxon>Streptophyta</taxon>
        <taxon>Embryophyta</taxon>
        <taxon>Tracheophyta</taxon>
        <taxon>Lycopodiopsida</taxon>
        <taxon>Lycopodiales</taxon>
        <taxon>Lycopodiaceae</taxon>
        <taxon>Lycopodioideae</taxon>
        <taxon>Diphasiastrum</taxon>
    </lineage>
</organism>
<keyword evidence="2" id="KW-1185">Reference proteome</keyword>
<comment type="caution">
    <text evidence="1">The sequence shown here is derived from an EMBL/GenBank/DDBJ whole genome shotgun (WGS) entry which is preliminary data.</text>
</comment>
<evidence type="ECO:0000313" key="2">
    <source>
        <dbReference type="Proteomes" id="UP001162992"/>
    </source>
</evidence>
<protein>
    <submittedName>
        <fullName evidence="1">Uncharacterized protein</fullName>
    </submittedName>
</protein>